<keyword evidence="4" id="KW-1185">Reference proteome</keyword>
<protein>
    <recommendedName>
        <fullName evidence="2">RNase III domain-containing protein</fullName>
    </recommendedName>
</protein>
<dbReference type="InterPro" id="IPR040030">
    <property type="entry name" value="Ribosomal_mL57"/>
</dbReference>
<dbReference type="InterPro" id="IPR000999">
    <property type="entry name" value="RNase_III_dom"/>
</dbReference>
<dbReference type="SUPFAM" id="SSF69065">
    <property type="entry name" value="RNase III domain-like"/>
    <property type="match status" value="1"/>
</dbReference>
<dbReference type="GO" id="GO:0003735">
    <property type="term" value="F:structural constituent of ribosome"/>
    <property type="evidence" value="ECO:0007669"/>
    <property type="project" value="InterPro"/>
</dbReference>
<feature type="compositionally biased region" description="Polar residues" evidence="1">
    <location>
        <begin position="19"/>
        <end position="35"/>
    </location>
</feature>
<dbReference type="Gene3D" id="1.10.1520.10">
    <property type="entry name" value="Ribonuclease III domain"/>
    <property type="match status" value="1"/>
</dbReference>
<dbReference type="AlphaFoldDB" id="A0A8H4LX25"/>
<dbReference type="PANTHER" id="PTHR28160">
    <property type="entry name" value="54S RIBOSOMAL PROTEIN L15, MITOCHONDRIAL"/>
    <property type="match status" value="1"/>
</dbReference>
<feature type="domain" description="RNase III" evidence="2">
    <location>
        <begin position="104"/>
        <end position="251"/>
    </location>
</feature>
<dbReference type="GO" id="GO:0005762">
    <property type="term" value="C:mitochondrial large ribosomal subunit"/>
    <property type="evidence" value="ECO:0007669"/>
    <property type="project" value="InterPro"/>
</dbReference>
<dbReference type="Pfam" id="PF14622">
    <property type="entry name" value="Ribonucleas_3_3"/>
    <property type="match status" value="1"/>
</dbReference>
<reference evidence="3 4" key="1">
    <citation type="journal article" date="2020" name="Genome Biol. Evol.">
        <title>A new high-quality draft genome assembly of the Chinese cordyceps Ophiocordyceps sinensis.</title>
        <authorList>
            <person name="Shu R."/>
            <person name="Zhang J."/>
            <person name="Meng Q."/>
            <person name="Zhang H."/>
            <person name="Zhou G."/>
            <person name="Li M."/>
            <person name="Wu P."/>
            <person name="Zhao Y."/>
            <person name="Chen C."/>
            <person name="Qin Q."/>
        </authorList>
    </citation>
    <scope>NUCLEOTIDE SEQUENCE [LARGE SCALE GENOMIC DNA]</scope>
    <source>
        <strain evidence="3 4">IOZ07</strain>
    </source>
</reference>
<dbReference type="GO" id="GO:0004525">
    <property type="term" value="F:ribonuclease III activity"/>
    <property type="evidence" value="ECO:0007669"/>
    <property type="project" value="InterPro"/>
</dbReference>
<dbReference type="OrthoDB" id="2281895at2759"/>
<feature type="region of interest" description="Disordered" evidence="1">
    <location>
        <begin position="1"/>
        <end position="67"/>
    </location>
</feature>
<gene>
    <name evidence="3" type="ORF">G6O67_006716</name>
</gene>
<accession>A0A8H4LX25</accession>
<dbReference type="GO" id="GO:0006396">
    <property type="term" value="P:RNA processing"/>
    <property type="evidence" value="ECO:0007669"/>
    <property type="project" value="InterPro"/>
</dbReference>
<dbReference type="EMBL" id="JAAVMX010000007">
    <property type="protein sequence ID" value="KAF4506652.1"/>
    <property type="molecule type" value="Genomic_DNA"/>
</dbReference>
<evidence type="ECO:0000259" key="2">
    <source>
        <dbReference type="Pfam" id="PF14622"/>
    </source>
</evidence>
<dbReference type="PANTHER" id="PTHR28160:SF1">
    <property type="entry name" value="LARGE RIBOSOMAL SUBUNIT PROTEIN ML57"/>
    <property type="match status" value="1"/>
</dbReference>
<comment type="caution">
    <text evidence="3">The sequence shown here is derived from an EMBL/GenBank/DDBJ whole genome shotgun (WGS) entry which is preliminary data.</text>
</comment>
<name>A0A8H4LX25_9HYPO</name>
<dbReference type="FunFam" id="1.10.1520.10:FF:000018">
    <property type="entry name" value="RNase III domain protein"/>
    <property type="match status" value="1"/>
</dbReference>
<organism evidence="3 4">
    <name type="scientific">Ophiocordyceps sinensis</name>
    <dbReference type="NCBI Taxonomy" id="72228"/>
    <lineage>
        <taxon>Eukaryota</taxon>
        <taxon>Fungi</taxon>
        <taxon>Dikarya</taxon>
        <taxon>Ascomycota</taxon>
        <taxon>Pezizomycotina</taxon>
        <taxon>Sordariomycetes</taxon>
        <taxon>Hypocreomycetidae</taxon>
        <taxon>Hypocreales</taxon>
        <taxon>Ophiocordycipitaceae</taxon>
        <taxon>Ophiocordyceps</taxon>
    </lineage>
</organism>
<evidence type="ECO:0000313" key="4">
    <source>
        <dbReference type="Proteomes" id="UP000557566"/>
    </source>
</evidence>
<proteinExistence type="predicted"/>
<dbReference type="Proteomes" id="UP000557566">
    <property type="component" value="Unassembled WGS sequence"/>
</dbReference>
<dbReference type="InterPro" id="IPR036389">
    <property type="entry name" value="RNase_III_sf"/>
</dbReference>
<evidence type="ECO:0000256" key="1">
    <source>
        <dbReference type="SAM" id="MobiDB-lite"/>
    </source>
</evidence>
<sequence length="255" mass="27884">MALQSCRATLAAGRHAARSPTTRSSLRPLSTVGSSHKTERTGYDDISTPVGRWSQTPPAMKAPMSMNTPKDEVNRVWHVNTSPKRLDDMYDRLLGPGGSALLPNELKWLAVTHKSFDYGRRGFNDRLALLGRLMLIMEATKDIVSKPPLAKQPSPDASGKLPFHHPQLAAVDSLSRSGPKDLASVDKLYKLANKMGMLDVVRWKPRLTQELEQSGVQAVLSGAVLAVIGAVVLQHGSVVSSDIVRKRILDRLARL</sequence>
<dbReference type="GO" id="GO:0032543">
    <property type="term" value="P:mitochondrial translation"/>
    <property type="evidence" value="ECO:0007669"/>
    <property type="project" value="InterPro"/>
</dbReference>
<evidence type="ECO:0000313" key="3">
    <source>
        <dbReference type="EMBL" id="KAF4506652.1"/>
    </source>
</evidence>